<name>A0A139AZP9_GONPJ</name>
<evidence type="ECO:0000313" key="1">
    <source>
        <dbReference type="EMBL" id="KXS21955.1"/>
    </source>
</evidence>
<protein>
    <submittedName>
        <fullName evidence="1">Uncharacterized protein</fullName>
    </submittedName>
</protein>
<gene>
    <name evidence="1" type="ORF">M427DRAFT_40711</name>
</gene>
<dbReference type="EMBL" id="KQ965732">
    <property type="protein sequence ID" value="KXS21955.1"/>
    <property type="molecule type" value="Genomic_DNA"/>
</dbReference>
<evidence type="ECO:0000313" key="2">
    <source>
        <dbReference type="Proteomes" id="UP000070544"/>
    </source>
</evidence>
<dbReference type="InterPro" id="IPR043822">
    <property type="entry name" value="EsV_1_7_cys"/>
</dbReference>
<organism evidence="1 2">
    <name type="scientific">Gonapodya prolifera (strain JEL478)</name>
    <name type="common">Monoblepharis prolifera</name>
    <dbReference type="NCBI Taxonomy" id="1344416"/>
    <lineage>
        <taxon>Eukaryota</taxon>
        <taxon>Fungi</taxon>
        <taxon>Fungi incertae sedis</taxon>
        <taxon>Chytridiomycota</taxon>
        <taxon>Chytridiomycota incertae sedis</taxon>
        <taxon>Monoblepharidomycetes</taxon>
        <taxon>Monoblepharidales</taxon>
        <taxon>Gonapodyaceae</taxon>
        <taxon>Gonapodya</taxon>
    </lineage>
</organism>
<keyword evidence="2" id="KW-1185">Reference proteome</keyword>
<proteinExistence type="predicted"/>
<dbReference type="Proteomes" id="UP000070544">
    <property type="component" value="Unassembled WGS sequence"/>
</dbReference>
<reference evidence="1 2" key="1">
    <citation type="journal article" date="2015" name="Genome Biol. Evol.">
        <title>Phylogenomic analyses indicate that early fungi evolved digesting cell walls of algal ancestors of land plants.</title>
        <authorList>
            <person name="Chang Y."/>
            <person name="Wang S."/>
            <person name="Sekimoto S."/>
            <person name="Aerts A.L."/>
            <person name="Choi C."/>
            <person name="Clum A."/>
            <person name="LaButti K.M."/>
            <person name="Lindquist E.A."/>
            <person name="Yee Ngan C."/>
            <person name="Ohm R.A."/>
            <person name="Salamov A.A."/>
            <person name="Grigoriev I.V."/>
            <person name="Spatafora J.W."/>
            <person name="Berbee M.L."/>
        </authorList>
    </citation>
    <scope>NUCLEOTIDE SEQUENCE [LARGE SCALE GENOMIC DNA]</scope>
    <source>
        <strain evidence="1 2">JEL478</strain>
    </source>
</reference>
<dbReference type="Pfam" id="PF19114">
    <property type="entry name" value="EsV_1_7_cys"/>
    <property type="match status" value="2"/>
</dbReference>
<sequence>MQMEACFVFASKFVQNQNVNASHTGIYQIALTAGVTNTHQMARRWTAKNVLLLAARKLPDMAIKIICAEHRPDYLVQLRCQGESCSRVAKFGNADDGKGKWCSEHKPADATDVGNKKCIAESCERSPKYGLADGKRLWCKEHAAEHEGSRDVANKRCSQEKCDNFAYIQGLCSMCWEILKPELLRQHRALETQVWKYICDNHDPTFPQPQREYRVQNQCSMDTYRRVDIHQPINDKTSWIIEVDENEHLDREVACEVRRMLEIIQHFLMHGKTVTRFIRFSVPDNPQVSRWRLEALRKELYSKGKEECNDFHVSFMFYSTERREALIEELDKHLTELGLPWSFSVVV</sequence>
<dbReference type="SMART" id="SM01425">
    <property type="entry name" value="EsV_1_7"/>
    <property type="match status" value="2"/>
</dbReference>
<accession>A0A139AZP9</accession>
<dbReference type="AlphaFoldDB" id="A0A139AZP9"/>